<reference evidence="5 6" key="1">
    <citation type="journal article" date="2023" name="Hortic Res">
        <title>Pangenome of water caltrop reveals structural variations and asymmetric subgenome divergence after allopolyploidization.</title>
        <authorList>
            <person name="Zhang X."/>
            <person name="Chen Y."/>
            <person name="Wang L."/>
            <person name="Yuan Y."/>
            <person name="Fang M."/>
            <person name="Shi L."/>
            <person name="Lu R."/>
            <person name="Comes H.P."/>
            <person name="Ma Y."/>
            <person name="Chen Y."/>
            <person name="Huang G."/>
            <person name="Zhou Y."/>
            <person name="Zheng Z."/>
            <person name="Qiu Y."/>
        </authorList>
    </citation>
    <scope>NUCLEOTIDE SEQUENCE [LARGE SCALE GENOMIC DNA]</scope>
    <source>
        <strain evidence="5">F231</strain>
    </source>
</reference>
<dbReference type="Proteomes" id="UP001346149">
    <property type="component" value="Unassembled WGS sequence"/>
</dbReference>
<evidence type="ECO:0000256" key="4">
    <source>
        <dbReference type="SAM" id="Phobius"/>
    </source>
</evidence>
<evidence type="ECO:0000256" key="3">
    <source>
        <dbReference type="SAM" id="MobiDB-lite"/>
    </source>
</evidence>
<sequence>MAERVTATITIPPADRPNKPDPHGGQPTKPLGQDVVAAAHYSFPSGTYVVQVPKDQIYRVPPAHNAQIAELHKNRHTQTSKRSGYCRCFLCIFLLLIIVLIVIGITVGISILTAKPKNPEFRLHRFTVRNSTGSLGYDYDIRMEAYDPDGKTGVVYNEGGVTSLHFKGSTQSEIARGKYPSVQQGEKDTHLVSTVLKGSSSQLPEQMKNSFKAEKKKKIHVSFVLNISVQVRMKFGFFKEEEKDIDVACNFTVDTLAQGTRVLSQSCQTTGHGQ</sequence>
<organism evidence="5 6">
    <name type="scientific">Trapa natans</name>
    <name type="common">Water chestnut</name>
    <dbReference type="NCBI Taxonomy" id="22666"/>
    <lineage>
        <taxon>Eukaryota</taxon>
        <taxon>Viridiplantae</taxon>
        <taxon>Streptophyta</taxon>
        <taxon>Embryophyta</taxon>
        <taxon>Tracheophyta</taxon>
        <taxon>Spermatophyta</taxon>
        <taxon>Magnoliopsida</taxon>
        <taxon>eudicotyledons</taxon>
        <taxon>Gunneridae</taxon>
        <taxon>Pentapetalae</taxon>
        <taxon>rosids</taxon>
        <taxon>malvids</taxon>
        <taxon>Myrtales</taxon>
        <taxon>Lythraceae</taxon>
        <taxon>Trapa</taxon>
    </lineage>
</organism>
<evidence type="ECO:0008006" key="7">
    <source>
        <dbReference type="Google" id="ProtNLM"/>
    </source>
</evidence>
<evidence type="ECO:0000256" key="2">
    <source>
        <dbReference type="ARBA" id="ARBA00023136"/>
    </source>
</evidence>
<keyword evidence="6" id="KW-1185">Reference proteome</keyword>
<proteinExistence type="predicted"/>
<accession>A0AAN7MA42</accession>
<keyword evidence="4" id="KW-0812">Transmembrane</keyword>
<evidence type="ECO:0000256" key="1">
    <source>
        <dbReference type="ARBA" id="ARBA00004370"/>
    </source>
</evidence>
<dbReference type="GO" id="GO:0098542">
    <property type="term" value="P:defense response to other organism"/>
    <property type="evidence" value="ECO:0007669"/>
    <property type="project" value="InterPro"/>
</dbReference>
<dbReference type="PANTHER" id="PTHR31234">
    <property type="entry name" value="LATE EMBRYOGENESIS ABUNDANT (LEA) HYDROXYPROLINE-RICH GLYCOPROTEIN FAMILY"/>
    <property type="match status" value="1"/>
</dbReference>
<keyword evidence="2 4" id="KW-0472">Membrane</keyword>
<dbReference type="AlphaFoldDB" id="A0AAN7MA42"/>
<dbReference type="EMBL" id="JAXQNO010000007">
    <property type="protein sequence ID" value="KAK4794497.1"/>
    <property type="molecule type" value="Genomic_DNA"/>
</dbReference>
<dbReference type="InterPro" id="IPR044839">
    <property type="entry name" value="NDR1-like"/>
</dbReference>
<gene>
    <name evidence="5" type="ORF">SAY86_012491</name>
</gene>
<comment type="caution">
    <text evidence="5">The sequence shown here is derived from an EMBL/GenBank/DDBJ whole genome shotgun (WGS) entry which is preliminary data.</text>
</comment>
<keyword evidence="4" id="KW-1133">Transmembrane helix</keyword>
<feature type="region of interest" description="Disordered" evidence="3">
    <location>
        <begin position="1"/>
        <end position="31"/>
    </location>
</feature>
<dbReference type="PANTHER" id="PTHR31234:SF2">
    <property type="entry name" value="OS05G0199100 PROTEIN"/>
    <property type="match status" value="1"/>
</dbReference>
<feature type="transmembrane region" description="Helical" evidence="4">
    <location>
        <begin position="88"/>
        <end position="112"/>
    </location>
</feature>
<comment type="subcellular location">
    <subcellularLocation>
        <location evidence="1">Membrane</location>
    </subcellularLocation>
</comment>
<evidence type="ECO:0000313" key="5">
    <source>
        <dbReference type="EMBL" id="KAK4794497.1"/>
    </source>
</evidence>
<name>A0AAN7MA42_TRANT</name>
<dbReference type="GO" id="GO:0005886">
    <property type="term" value="C:plasma membrane"/>
    <property type="evidence" value="ECO:0007669"/>
    <property type="project" value="TreeGrafter"/>
</dbReference>
<protein>
    <recommendedName>
        <fullName evidence="7">Late embryogenesis abundant protein LEA-2 subgroup domain-containing protein</fullName>
    </recommendedName>
</protein>
<evidence type="ECO:0000313" key="6">
    <source>
        <dbReference type="Proteomes" id="UP001346149"/>
    </source>
</evidence>